<dbReference type="Proteomes" id="UP001064048">
    <property type="component" value="Chromosome 23"/>
</dbReference>
<proteinExistence type="predicted"/>
<evidence type="ECO:0000313" key="1">
    <source>
        <dbReference type="EMBL" id="KAI8439248.1"/>
    </source>
</evidence>
<accession>A0ACC0KRU9</accession>
<name>A0ACC0KRU9_CHOFU</name>
<evidence type="ECO:0000313" key="2">
    <source>
        <dbReference type="Proteomes" id="UP001064048"/>
    </source>
</evidence>
<organism evidence="1 2">
    <name type="scientific">Choristoneura fumiferana</name>
    <name type="common">Spruce budworm moth</name>
    <name type="synonym">Archips fumiferana</name>
    <dbReference type="NCBI Taxonomy" id="7141"/>
    <lineage>
        <taxon>Eukaryota</taxon>
        <taxon>Metazoa</taxon>
        <taxon>Ecdysozoa</taxon>
        <taxon>Arthropoda</taxon>
        <taxon>Hexapoda</taxon>
        <taxon>Insecta</taxon>
        <taxon>Pterygota</taxon>
        <taxon>Neoptera</taxon>
        <taxon>Endopterygota</taxon>
        <taxon>Lepidoptera</taxon>
        <taxon>Glossata</taxon>
        <taxon>Ditrysia</taxon>
        <taxon>Tortricoidea</taxon>
        <taxon>Tortricidae</taxon>
        <taxon>Tortricinae</taxon>
        <taxon>Choristoneura</taxon>
    </lineage>
</organism>
<reference evidence="1 2" key="1">
    <citation type="journal article" date="2022" name="Genome Biol. Evol.">
        <title>The Spruce Budworm Genome: Reconstructing the Evolutionary History of Antifreeze Proteins.</title>
        <authorList>
            <person name="Beliveau C."/>
            <person name="Gagne P."/>
            <person name="Picq S."/>
            <person name="Vernygora O."/>
            <person name="Keeling C.I."/>
            <person name="Pinkney K."/>
            <person name="Doucet D."/>
            <person name="Wen F."/>
            <person name="Johnston J.S."/>
            <person name="Maaroufi H."/>
            <person name="Boyle B."/>
            <person name="Laroche J."/>
            <person name="Dewar K."/>
            <person name="Juretic N."/>
            <person name="Blackburn G."/>
            <person name="Nisole A."/>
            <person name="Brunet B."/>
            <person name="Brandao M."/>
            <person name="Lumley L."/>
            <person name="Duan J."/>
            <person name="Quan G."/>
            <person name="Lucarotti C.J."/>
            <person name="Roe A.D."/>
            <person name="Sperling F.A.H."/>
            <person name="Levesque R.C."/>
            <person name="Cusson M."/>
        </authorList>
    </citation>
    <scope>NUCLEOTIDE SEQUENCE [LARGE SCALE GENOMIC DNA]</scope>
    <source>
        <strain evidence="1">Glfc:IPQL:Cfum</strain>
    </source>
</reference>
<sequence length="165" mass="18454">MNEGWGHLKFSRISCHLIEQRALCEAVWLCSIETYGNKMLRERPRDFAEALRPALTNIVQPPSEREVTRKGPHSSTVVVSTPHRVAGGTSGAAGPHHTGPPSQVPQRSRCRASYRCRRRWPTNLRRQATIENQKAGVVNAVTWDCLISLELTTIGMKKLISTIAF</sequence>
<comment type="caution">
    <text evidence="1">The sequence shown here is derived from an EMBL/GenBank/DDBJ whole genome shotgun (WGS) entry which is preliminary data.</text>
</comment>
<dbReference type="EMBL" id="CM046123">
    <property type="protein sequence ID" value="KAI8439248.1"/>
    <property type="molecule type" value="Genomic_DNA"/>
</dbReference>
<gene>
    <name evidence="1" type="ORF">MSG28_013087</name>
</gene>
<keyword evidence="2" id="KW-1185">Reference proteome</keyword>
<protein>
    <submittedName>
        <fullName evidence="1">Uncharacterized protein</fullName>
    </submittedName>
</protein>